<dbReference type="InterPro" id="IPR042651">
    <property type="entry name" value="Rgs22"/>
</dbReference>
<protein>
    <submittedName>
        <fullName evidence="3">Uncharacterized protein LOC100368672</fullName>
    </submittedName>
</protein>
<organism evidence="2 3">
    <name type="scientific">Saccoglossus kowalevskii</name>
    <name type="common">Acorn worm</name>
    <dbReference type="NCBI Taxonomy" id="10224"/>
    <lineage>
        <taxon>Eukaryota</taxon>
        <taxon>Metazoa</taxon>
        <taxon>Hemichordata</taxon>
        <taxon>Enteropneusta</taxon>
        <taxon>Harrimaniidae</taxon>
        <taxon>Saccoglossus</taxon>
    </lineage>
</organism>
<dbReference type="GeneID" id="100368672"/>
<evidence type="ECO:0000313" key="3">
    <source>
        <dbReference type="RefSeq" id="XP_006815278.1"/>
    </source>
</evidence>
<accession>A0ABM0M5I7</accession>
<proteinExistence type="predicted"/>
<sequence length="395" mass="43809">MMIPQAMSRRGSSSRSGSAQGVVSAWKKRRRGRGIKSDPTATSSSSSPPLSSSLPLLPPVPEIVTSEPGQSLLQHQISTQSESESATPSASDINKKISEKVKRRRKQQRYKQPGRQAPTNADRIEFMKELMAASKGKSMSLKLKHFKRYIAKHGEADGFVLLTNDLDFWIEAQRFKDGHHAYNELAFLKKKVEVIVDCFLDSQATTPSVQIDITPELAAKTIRHSESYIRDRGKDPHNPSILEEPQSCVFKEMLPYWAGFNRQTDAKKLEKEPTMTKSQRLTQQRLQAFLTMEEPNRVFKLPSVNPSSGKAGATVITFSLSEGIQFRDMDSSAIDRLSIATPSHSPGLNSRRGSIFDSSKKPIPPSTSRTSTITSDDSGSVIRSRPPRISIVAAQ</sequence>
<feature type="compositionally biased region" description="Low complexity" evidence="1">
    <location>
        <begin position="366"/>
        <end position="378"/>
    </location>
</feature>
<dbReference type="SUPFAM" id="SSF48097">
    <property type="entry name" value="Regulator of G-protein signaling, RGS"/>
    <property type="match status" value="1"/>
</dbReference>
<dbReference type="Gene3D" id="1.10.167.10">
    <property type="entry name" value="Regulator of G-protein Signalling 4, domain 2"/>
    <property type="match status" value="1"/>
</dbReference>
<feature type="compositionally biased region" description="Low complexity" evidence="1">
    <location>
        <begin position="43"/>
        <end position="55"/>
    </location>
</feature>
<feature type="compositionally biased region" description="Polar residues" evidence="1">
    <location>
        <begin position="67"/>
        <end position="92"/>
    </location>
</feature>
<name>A0ABM0M5I7_SACKO</name>
<gene>
    <name evidence="3" type="primary">LOC100368672</name>
</gene>
<dbReference type="RefSeq" id="XP_006815278.1">
    <property type="nucleotide sequence ID" value="XM_006815215.1"/>
</dbReference>
<feature type="region of interest" description="Disordered" evidence="1">
    <location>
        <begin position="341"/>
        <end position="395"/>
    </location>
</feature>
<dbReference type="Proteomes" id="UP000694865">
    <property type="component" value="Unplaced"/>
</dbReference>
<dbReference type="InterPro" id="IPR036305">
    <property type="entry name" value="RGS_sf"/>
</dbReference>
<feature type="compositionally biased region" description="Low complexity" evidence="1">
    <location>
        <begin position="8"/>
        <end position="18"/>
    </location>
</feature>
<reference evidence="3" key="1">
    <citation type="submission" date="2025-08" db="UniProtKB">
        <authorList>
            <consortium name="RefSeq"/>
        </authorList>
    </citation>
    <scope>IDENTIFICATION</scope>
    <source>
        <tissue evidence="3">Testes</tissue>
    </source>
</reference>
<keyword evidence="2" id="KW-1185">Reference proteome</keyword>
<evidence type="ECO:0000313" key="2">
    <source>
        <dbReference type="Proteomes" id="UP000694865"/>
    </source>
</evidence>
<dbReference type="PANTHER" id="PTHR46583:SF2">
    <property type="entry name" value="RGS DOMAIN-CONTAINING PROTEIN"/>
    <property type="match status" value="1"/>
</dbReference>
<feature type="region of interest" description="Disordered" evidence="1">
    <location>
        <begin position="1"/>
        <end position="120"/>
    </location>
</feature>
<evidence type="ECO:0000256" key="1">
    <source>
        <dbReference type="SAM" id="MobiDB-lite"/>
    </source>
</evidence>
<dbReference type="PANTHER" id="PTHR46583">
    <property type="entry name" value="REGULATOR OF G-PROTEIN SIGNALING 22"/>
    <property type="match status" value="1"/>
</dbReference>
<dbReference type="InterPro" id="IPR044926">
    <property type="entry name" value="RGS_subdomain_2"/>
</dbReference>
<feature type="compositionally biased region" description="Polar residues" evidence="1">
    <location>
        <begin position="341"/>
        <end position="352"/>
    </location>
</feature>